<dbReference type="InterPro" id="IPR005201">
    <property type="entry name" value="TIM_ENGase"/>
</dbReference>
<reference evidence="3" key="1">
    <citation type="submission" date="2024-06" db="EMBL/GenBank/DDBJ databases">
        <title>Multi-omics analyses provide insights into the biosynthesis of the anticancer antibiotic pleurotin in Hohenbuehelia grisea.</title>
        <authorList>
            <person name="Weaver J.A."/>
            <person name="Alberti F."/>
        </authorList>
    </citation>
    <scope>NUCLEOTIDE SEQUENCE [LARGE SCALE GENOMIC DNA]</scope>
    <source>
        <strain evidence="3">T-177</strain>
    </source>
</reference>
<dbReference type="Pfam" id="PF03644">
    <property type="entry name" value="Glyco_hydro_85"/>
    <property type="match status" value="1"/>
</dbReference>
<evidence type="ECO:0000259" key="1">
    <source>
        <dbReference type="Pfam" id="PF03644"/>
    </source>
</evidence>
<dbReference type="PANTHER" id="PTHR13246:SF1">
    <property type="entry name" value="CYTOSOLIC ENDO-BETA-N-ACETYLGLUCOSAMINIDASE"/>
    <property type="match status" value="1"/>
</dbReference>
<dbReference type="Gene3D" id="2.60.120.260">
    <property type="entry name" value="Galactose-binding domain-like"/>
    <property type="match status" value="1"/>
</dbReference>
<sequence length="766" mass="84576">MALIHLKQCCIEDMPLLGTTWEEKADGVCYFQSLAELDDRSSTTAPNLDSIIPYYPRPSSIKAHRGKLLVCHDYKGGYTENPFSLSYTYNFWSRSDVFIYFAHHRISLPPPGWINAAHRQGNKILGTIIFEGNGEPDCLRLLVGRLPVSKTGPAKAQTQVSTSLPISPHYARLLADLAYQHGFDGYLLNFECPLRGGVEQTQALTGWISLLQNELNRKVGSHSEVIWYDSVVITGQLAWQDRLNAANLPFFLPSSGFFTNYTWRRDYPAQTAQYFTSIDPSLTTDAVSSGKSRSKNLQDIYVGVDVWGRGCHGGGGLGCYRAIEHISPESLGLSVALFGQAWTWETEQDKPGFTWETWWDYERKLWVGPLSGEVEVPEAPRRKGEPECVHGSFVALSKFFEPLSPPDPAALAFHTTYSPGVGRKWFVDGVQVLEREGWTDVDKQTSLGDMVWPRPLLSWEGDERKEEVPHAVPEICMDDAWNGGSSLRLSISCLGSDAEDAFFRQVWIPVQSLVVTPRRTYQFTAIYKLEHHAEVDIDVGLAMRSADGLAVDVVADAISPVELASGWIKLSGQVTLAAREQTAPSAPAGVTLGLTVSIATEDPSVETKCSILVGQMNVALAPPRAFLRRPQILWADFEHTAQSESGTVRWQVATSLPVQQVTLGSVDDPTPAWSVESAEANLPGFLYSNIYVQAHDAQGAFVGPEKAIWIGTSGMDGLGQGFKVYRQNLPLTEGEIAKGVRFYVQGVTEHGDVLPWDQCAFVDAEL</sequence>
<dbReference type="PANTHER" id="PTHR13246">
    <property type="entry name" value="ENDO BETA N-ACETYLGLUCOSAMINIDASE"/>
    <property type="match status" value="1"/>
</dbReference>
<accession>A0ABR3J030</accession>
<name>A0ABR3J030_9AGAR</name>
<dbReference type="InterPro" id="IPR032979">
    <property type="entry name" value="ENGase"/>
</dbReference>
<dbReference type="EMBL" id="JASNQZ010000012">
    <property type="protein sequence ID" value="KAL0948921.1"/>
    <property type="molecule type" value="Genomic_DNA"/>
</dbReference>
<dbReference type="Gene3D" id="3.20.20.80">
    <property type="entry name" value="Glycosidases"/>
    <property type="match status" value="1"/>
</dbReference>
<proteinExistence type="predicted"/>
<gene>
    <name evidence="2" type="ORF">HGRIS_009030</name>
</gene>
<keyword evidence="3" id="KW-1185">Reference proteome</keyword>
<protein>
    <recommendedName>
        <fullName evidence="1">Cytosolic endo-beta-N-acetylglucosaminidase TIM barrel domain-containing protein</fullName>
    </recommendedName>
</protein>
<evidence type="ECO:0000313" key="3">
    <source>
        <dbReference type="Proteomes" id="UP001556367"/>
    </source>
</evidence>
<feature type="domain" description="Cytosolic endo-beta-N-acetylglucosaminidase TIM barrel" evidence="1">
    <location>
        <begin position="86"/>
        <end position="425"/>
    </location>
</feature>
<organism evidence="2 3">
    <name type="scientific">Hohenbuehelia grisea</name>
    <dbReference type="NCBI Taxonomy" id="104357"/>
    <lineage>
        <taxon>Eukaryota</taxon>
        <taxon>Fungi</taxon>
        <taxon>Dikarya</taxon>
        <taxon>Basidiomycota</taxon>
        <taxon>Agaricomycotina</taxon>
        <taxon>Agaricomycetes</taxon>
        <taxon>Agaricomycetidae</taxon>
        <taxon>Agaricales</taxon>
        <taxon>Pleurotineae</taxon>
        <taxon>Pleurotaceae</taxon>
        <taxon>Hohenbuehelia</taxon>
    </lineage>
</organism>
<dbReference type="Proteomes" id="UP001556367">
    <property type="component" value="Unassembled WGS sequence"/>
</dbReference>
<evidence type="ECO:0000313" key="2">
    <source>
        <dbReference type="EMBL" id="KAL0948921.1"/>
    </source>
</evidence>
<comment type="caution">
    <text evidence="2">The sequence shown here is derived from an EMBL/GenBank/DDBJ whole genome shotgun (WGS) entry which is preliminary data.</text>
</comment>